<gene>
    <name evidence="1" type="ORF">V8N49_20115</name>
</gene>
<protein>
    <recommendedName>
        <fullName evidence="3">Acyl carrier protein</fullName>
    </recommendedName>
</protein>
<dbReference type="RefSeq" id="WP_099755282.1">
    <property type="nucleotide sequence ID" value="NZ_CP142210.1"/>
</dbReference>
<name>A0ABU8DN33_ERWAP</name>
<keyword evidence="2" id="KW-1185">Reference proteome</keyword>
<evidence type="ECO:0000313" key="2">
    <source>
        <dbReference type="Proteomes" id="UP001306592"/>
    </source>
</evidence>
<dbReference type="EMBL" id="JBANEI010000018">
    <property type="protein sequence ID" value="MEI2683949.1"/>
    <property type="molecule type" value="Genomic_DNA"/>
</dbReference>
<proteinExistence type="predicted"/>
<organism evidence="1 2">
    <name type="scientific">Erwinia aphidicola</name>
    <dbReference type="NCBI Taxonomy" id="68334"/>
    <lineage>
        <taxon>Bacteria</taxon>
        <taxon>Pseudomonadati</taxon>
        <taxon>Pseudomonadota</taxon>
        <taxon>Gammaproteobacteria</taxon>
        <taxon>Enterobacterales</taxon>
        <taxon>Erwiniaceae</taxon>
        <taxon>Erwinia</taxon>
    </lineage>
</organism>
<dbReference type="Gene3D" id="1.10.1200.10">
    <property type="entry name" value="ACP-like"/>
    <property type="match status" value="1"/>
</dbReference>
<sequence length="127" mass="15273">MNIQERIKNVFKKVMYLSEDTHLENDKSLFLFYDMSSVDFIDFAFEIRKEFSVISKDEHLWPVKSLMDDPDYYSSENTWTDLGLKKINECLLLSEECLIMNRKITAKELMEYFTINYITKRLSQEIK</sequence>
<comment type="caution">
    <text evidence="1">The sequence shown here is derived from an EMBL/GenBank/DDBJ whole genome shotgun (WGS) entry which is preliminary data.</text>
</comment>
<dbReference type="InterPro" id="IPR036736">
    <property type="entry name" value="ACP-like_sf"/>
</dbReference>
<reference evidence="1 2" key="1">
    <citation type="submission" date="2024-02" db="EMBL/GenBank/DDBJ databases">
        <title>First report Erwinia aphidicola in onion in Chile.</title>
        <authorList>
            <person name="Valenzuela M."/>
            <person name="Pena M."/>
            <person name="Dutta B."/>
        </authorList>
    </citation>
    <scope>NUCLEOTIDE SEQUENCE [LARGE SCALE GENOMIC DNA]</scope>
    <source>
        <strain evidence="1 2">QCJ3A</strain>
    </source>
</reference>
<accession>A0ABU8DN33</accession>
<evidence type="ECO:0008006" key="3">
    <source>
        <dbReference type="Google" id="ProtNLM"/>
    </source>
</evidence>
<evidence type="ECO:0000313" key="1">
    <source>
        <dbReference type="EMBL" id="MEI2683949.1"/>
    </source>
</evidence>
<dbReference type="Proteomes" id="UP001306592">
    <property type="component" value="Unassembled WGS sequence"/>
</dbReference>